<dbReference type="PANTHER" id="PTHR14845:SF5">
    <property type="entry name" value="BASAL BODY-ORIENTATION FACTOR 1"/>
    <property type="match status" value="1"/>
</dbReference>
<dbReference type="PANTHER" id="PTHR14845">
    <property type="entry name" value="COILED-COIL DOMAIN-CONTAINING 166"/>
    <property type="match status" value="1"/>
</dbReference>
<evidence type="ECO:0000313" key="4">
    <source>
        <dbReference type="Proteomes" id="UP000472276"/>
    </source>
</evidence>
<evidence type="ECO:0000313" key="3">
    <source>
        <dbReference type="Ensembl" id="ENSOABP00000004787.2"/>
    </source>
</evidence>
<keyword evidence="1" id="KW-0175">Coiled coil</keyword>
<protein>
    <recommendedName>
        <fullName evidence="5">Basal body-orientation factor 1</fullName>
    </recommendedName>
</protein>
<dbReference type="OMA" id="MEADKWT"/>
<evidence type="ECO:0000256" key="1">
    <source>
        <dbReference type="SAM" id="Coils"/>
    </source>
</evidence>
<feature type="coiled-coil region" evidence="1">
    <location>
        <begin position="237"/>
        <end position="348"/>
    </location>
</feature>
<gene>
    <name evidence="3" type="primary">bbof1a</name>
</gene>
<proteinExistence type="predicted"/>
<name>A0A668RKF8_OREAU</name>
<dbReference type="AlphaFoldDB" id="A0A668RKF8"/>
<evidence type="ECO:0000256" key="2">
    <source>
        <dbReference type="SAM" id="MobiDB-lite"/>
    </source>
</evidence>
<reference evidence="3" key="2">
    <citation type="submission" date="2025-09" db="UniProtKB">
        <authorList>
            <consortium name="Ensembl"/>
        </authorList>
    </citation>
    <scope>IDENTIFICATION</scope>
</reference>
<evidence type="ECO:0008006" key="5">
    <source>
        <dbReference type="Google" id="ProtNLM"/>
    </source>
</evidence>
<accession>A0A668RKF8</accession>
<organism evidence="3 4">
    <name type="scientific">Oreochromis aureus</name>
    <name type="common">Israeli tilapia</name>
    <name type="synonym">Chromis aureus</name>
    <dbReference type="NCBI Taxonomy" id="47969"/>
    <lineage>
        <taxon>Eukaryota</taxon>
        <taxon>Metazoa</taxon>
        <taxon>Chordata</taxon>
        <taxon>Craniata</taxon>
        <taxon>Vertebrata</taxon>
        <taxon>Euteleostomi</taxon>
        <taxon>Actinopterygii</taxon>
        <taxon>Neopterygii</taxon>
        <taxon>Teleostei</taxon>
        <taxon>Neoteleostei</taxon>
        <taxon>Acanthomorphata</taxon>
        <taxon>Ovalentaria</taxon>
        <taxon>Cichlomorphae</taxon>
        <taxon>Cichliformes</taxon>
        <taxon>Cichlidae</taxon>
        <taxon>African cichlids</taxon>
        <taxon>Pseudocrenilabrinae</taxon>
        <taxon>Oreochromini</taxon>
        <taxon>Oreochromis</taxon>
    </lineage>
</organism>
<dbReference type="Ensembl" id="ENSOABT00000004962.2">
    <property type="protein sequence ID" value="ENSOABP00000004787.2"/>
    <property type="gene ID" value="ENSOABG00000002735.2"/>
</dbReference>
<sequence>MHMSQHSVVVAVIVAAMPTNKASKSKKAKGGKEKKEGKRDSKTDKESDVEKAKANAVLWELRLKATEQSLRDYTESCQRVARANEHLTNQLYHAEKDAIHIAGHWERQLAAKEEKICVLENALQTQQALAREEKDKLVSELNMIQEEMKKMKEIEVQREQDIVHMKQSSDDAYKKLMQHLREKEDQFLKEMERLEKETKACSQTMAKMAEDHREAIVRLKDALHSVIKERDCLRDKLKYHIKEAEDLQKLAKLLTEENTSLALDKSMLELTVKDNAAQLGTQKQKLSELRAEVASLEEALQLKAVEIEQQEKKEKANLVTIQASQVELDKLQKVLAMREKELKHVKQLASTIVAKRQELEEFFHEALGRVRKEIKDSRLQYKKEALQSYRRRFREATAGKIKFPPIRTFHKTAHSTNSVYSDMEAAATWTDRPGNEVEISDLTWEQKEQVLQLLFAKMNGCRESQVSRQVALPASTEKRSFTESDVAGIREELSPATISTPAPSESTLPSRPAAQPDTHIT</sequence>
<keyword evidence="4" id="KW-1185">Reference proteome</keyword>
<feature type="region of interest" description="Disordered" evidence="2">
    <location>
        <begin position="20"/>
        <end position="49"/>
    </location>
</feature>
<feature type="region of interest" description="Disordered" evidence="2">
    <location>
        <begin position="468"/>
        <end position="521"/>
    </location>
</feature>
<feature type="compositionally biased region" description="Polar residues" evidence="2">
    <location>
        <begin position="496"/>
        <end position="509"/>
    </location>
</feature>
<feature type="coiled-coil region" evidence="1">
    <location>
        <begin position="127"/>
        <end position="211"/>
    </location>
</feature>
<feature type="compositionally biased region" description="Basic and acidic residues" evidence="2">
    <location>
        <begin position="476"/>
        <end position="493"/>
    </location>
</feature>
<dbReference type="Proteomes" id="UP000472276">
    <property type="component" value="Unassembled WGS sequence"/>
</dbReference>
<reference evidence="3" key="1">
    <citation type="submission" date="2025-08" db="UniProtKB">
        <authorList>
            <consortium name="Ensembl"/>
        </authorList>
    </citation>
    <scope>IDENTIFICATION</scope>
</reference>
<feature type="compositionally biased region" description="Basic and acidic residues" evidence="2">
    <location>
        <begin position="30"/>
        <end position="49"/>
    </location>
</feature>